<keyword evidence="9" id="KW-0812">Transmembrane</keyword>
<dbReference type="InterPro" id="IPR050980">
    <property type="entry name" value="2C_sensor_his_kinase"/>
</dbReference>
<dbReference type="EMBL" id="JMIU01000001">
    <property type="protein sequence ID" value="KDN95144.1"/>
    <property type="molecule type" value="Genomic_DNA"/>
</dbReference>
<dbReference type="SUPFAM" id="SSF47384">
    <property type="entry name" value="Homodimeric domain of signal transducing histidine kinase"/>
    <property type="match status" value="1"/>
</dbReference>
<evidence type="ECO:0000256" key="5">
    <source>
        <dbReference type="ARBA" id="ARBA00022679"/>
    </source>
</evidence>
<evidence type="ECO:0000256" key="6">
    <source>
        <dbReference type="ARBA" id="ARBA00022741"/>
    </source>
</evidence>
<feature type="domain" description="Histidine kinase" evidence="10">
    <location>
        <begin position="296"/>
        <end position="513"/>
    </location>
</feature>
<evidence type="ECO:0000313" key="11">
    <source>
        <dbReference type="EMBL" id="KDN95144.1"/>
    </source>
</evidence>
<protein>
    <recommendedName>
        <fullName evidence="3">histidine kinase</fullName>
        <ecNumber evidence="3">2.7.13.3</ecNumber>
    </recommendedName>
</protein>
<organism evidence="11 12">
    <name type="scientific">Hydrogenovibrio marinus</name>
    <dbReference type="NCBI Taxonomy" id="28885"/>
    <lineage>
        <taxon>Bacteria</taxon>
        <taxon>Pseudomonadati</taxon>
        <taxon>Pseudomonadota</taxon>
        <taxon>Gammaproteobacteria</taxon>
        <taxon>Thiotrichales</taxon>
        <taxon>Piscirickettsiaceae</taxon>
        <taxon>Hydrogenovibrio</taxon>
    </lineage>
</organism>
<sequence>MKPSFKMRLTIRTRFYILLLMLTLLPALAYRFAIDLHRMLLENQAIIQQQTVINLSYVLENRTDLWAQQILSGTPTNQLSHLNLDKSVLWIVNEFGQVTYVVGRLSQQPSDLNKDWFARVGYFLIKTLSNVIPFTLPYPYPQSTNPEVALIRQAISGHTFQQYRMYKDNPISLMSATPLKLRGHIIGAIVLEQTMNSLLTDSLKRFYRLIGMGALIFLVVFFGAVLYIASLSKRIARLDYDVRNTFDAHGKVNKLNFSDILPRYYYDEISDLRHHIHDMLSQLSAYERYLKQLPKALRHELHNPMNRLSMSLSLLEQDIDHKQVRYSKHALEQLKQIISSLSEANSIEESLSMQEPEPFYISEMLTHYLENVIALNPDHRFNIQINMPSDTRVIGDGFMLEQLMDKLISNAKDFDNGKEPITISAALNTQNEVEILVQNTGKALPQSIEKQIFDGMTSIRETNADNQAHLGLGLYIVKLITDFHKGKAEAFNYMDIGNQPIGVVIKITLPTIKN</sequence>
<keyword evidence="9" id="KW-1133">Transmembrane helix</keyword>
<dbReference type="GO" id="GO:0005886">
    <property type="term" value="C:plasma membrane"/>
    <property type="evidence" value="ECO:0007669"/>
    <property type="project" value="UniProtKB-SubCell"/>
</dbReference>
<evidence type="ECO:0000313" key="12">
    <source>
        <dbReference type="Proteomes" id="UP000027341"/>
    </source>
</evidence>
<keyword evidence="8" id="KW-0067">ATP-binding</keyword>
<dbReference type="Proteomes" id="UP000027341">
    <property type="component" value="Unassembled WGS sequence"/>
</dbReference>
<dbReference type="InterPro" id="IPR036890">
    <property type="entry name" value="HATPase_C_sf"/>
</dbReference>
<proteinExistence type="predicted"/>
<keyword evidence="7 11" id="KW-0418">Kinase</keyword>
<keyword evidence="5" id="KW-0808">Transferase</keyword>
<dbReference type="SMART" id="SM00388">
    <property type="entry name" value="HisKA"/>
    <property type="match status" value="1"/>
</dbReference>
<dbReference type="AlphaFoldDB" id="A0A066ZS94"/>
<dbReference type="EC" id="2.7.13.3" evidence="3"/>
<accession>A0A066ZS94</accession>
<dbReference type="Gene3D" id="3.30.565.10">
    <property type="entry name" value="Histidine kinase-like ATPase, C-terminal domain"/>
    <property type="match status" value="1"/>
</dbReference>
<dbReference type="PANTHER" id="PTHR44936:SF10">
    <property type="entry name" value="SENSOR PROTEIN RSTB"/>
    <property type="match status" value="1"/>
</dbReference>
<evidence type="ECO:0000256" key="7">
    <source>
        <dbReference type="ARBA" id="ARBA00022777"/>
    </source>
</evidence>
<dbReference type="PROSITE" id="PS50109">
    <property type="entry name" value="HIS_KIN"/>
    <property type="match status" value="1"/>
</dbReference>
<comment type="caution">
    <text evidence="11">The sequence shown here is derived from an EMBL/GenBank/DDBJ whole genome shotgun (WGS) entry which is preliminary data.</text>
</comment>
<comment type="catalytic activity">
    <reaction evidence="1">
        <text>ATP + protein L-histidine = ADP + protein N-phospho-L-histidine.</text>
        <dbReference type="EC" id="2.7.13.3"/>
    </reaction>
</comment>
<evidence type="ECO:0000256" key="4">
    <source>
        <dbReference type="ARBA" id="ARBA00022475"/>
    </source>
</evidence>
<keyword evidence="12" id="KW-1185">Reference proteome</keyword>
<dbReference type="Gene3D" id="1.10.287.130">
    <property type="match status" value="1"/>
</dbReference>
<dbReference type="STRING" id="28885.EI16_02210"/>
<evidence type="ECO:0000259" key="10">
    <source>
        <dbReference type="PROSITE" id="PS50109"/>
    </source>
</evidence>
<dbReference type="InterPro" id="IPR003661">
    <property type="entry name" value="HisK_dim/P_dom"/>
</dbReference>
<dbReference type="SMART" id="SM00387">
    <property type="entry name" value="HATPase_c"/>
    <property type="match status" value="1"/>
</dbReference>
<name>A0A066ZS94_HYDMR</name>
<evidence type="ECO:0000256" key="9">
    <source>
        <dbReference type="SAM" id="Phobius"/>
    </source>
</evidence>
<dbReference type="SUPFAM" id="SSF55874">
    <property type="entry name" value="ATPase domain of HSP90 chaperone/DNA topoisomerase II/histidine kinase"/>
    <property type="match status" value="1"/>
</dbReference>
<evidence type="ECO:0000256" key="8">
    <source>
        <dbReference type="ARBA" id="ARBA00022840"/>
    </source>
</evidence>
<evidence type="ECO:0000256" key="2">
    <source>
        <dbReference type="ARBA" id="ARBA00004651"/>
    </source>
</evidence>
<reference evidence="11 12" key="1">
    <citation type="submission" date="2014-04" db="EMBL/GenBank/DDBJ databases">
        <title>Draft genome sequence of Hydrogenovibrio marinus MH-110, a model organism for aerobic H2 metabolism.</title>
        <authorList>
            <person name="Cha H.J."/>
            <person name="Jo B.H."/>
            <person name="Hwang B.H."/>
        </authorList>
    </citation>
    <scope>NUCLEOTIDE SEQUENCE [LARGE SCALE GENOMIC DNA]</scope>
    <source>
        <strain evidence="11 12">MH-110</strain>
    </source>
</reference>
<feature type="transmembrane region" description="Helical" evidence="9">
    <location>
        <begin position="206"/>
        <end position="229"/>
    </location>
</feature>
<keyword evidence="9" id="KW-0472">Membrane</keyword>
<gene>
    <name evidence="11" type="ORF">EI16_02210</name>
</gene>
<dbReference type="InterPro" id="IPR005467">
    <property type="entry name" value="His_kinase_dom"/>
</dbReference>
<dbReference type="PANTHER" id="PTHR44936">
    <property type="entry name" value="SENSOR PROTEIN CREC"/>
    <property type="match status" value="1"/>
</dbReference>
<keyword evidence="6" id="KW-0547">Nucleotide-binding</keyword>
<evidence type="ECO:0000256" key="3">
    <source>
        <dbReference type="ARBA" id="ARBA00012438"/>
    </source>
</evidence>
<dbReference type="GO" id="GO:0005524">
    <property type="term" value="F:ATP binding"/>
    <property type="evidence" value="ECO:0007669"/>
    <property type="project" value="UniProtKB-KW"/>
</dbReference>
<keyword evidence="4" id="KW-1003">Cell membrane</keyword>
<dbReference type="Pfam" id="PF02518">
    <property type="entry name" value="HATPase_c"/>
    <property type="match status" value="1"/>
</dbReference>
<dbReference type="InterPro" id="IPR003594">
    <property type="entry name" value="HATPase_dom"/>
</dbReference>
<dbReference type="GO" id="GO:0000155">
    <property type="term" value="F:phosphorelay sensor kinase activity"/>
    <property type="evidence" value="ECO:0007669"/>
    <property type="project" value="InterPro"/>
</dbReference>
<evidence type="ECO:0000256" key="1">
    <source>
        <dbReference type="ARBA" id="ARBA00000085"/>
    </source>
</evidence>
<comment type="subcellular location">
    <subcellularLocation>
        <location evidence="2">Cell membrane</location>
        <topology evidence="2">Multi-pass membrane protein</topology>
    </subcellularLocation>
</comment>
<dbReference type="InterPro" id="IPR036097">
    <property type="entry name" value="HisK_dim/P_sf"/>
</dbReference>